<organism evidence="10 11">
    <name type="scientific">Velamenicoccus archaeovorus</name>
    <dbReference type="NCBI Taxonomy" id="1930593"/>
    <lineage>
        <taxon>Bacteria</taxon>
        <taxon>Pseudomonadati</taxon>
        <taxon>Candidatus Omnitrophota</taxon>
        <taxon>Candidatus Velamenicoccus</taxon>
    </lineage>
</organism>
<dbReference type="PANTHER" id="PTHR30294:SF29">
    <property type="entry name" value="MULTIDRUG ABC TRANSPORTER PERMEASE YBHS-RELATED"/>
    <property type="match status" value="1"/>
</dbReference>
<feature type="transmembrane region" description="Helical" evidence="8">
    <location>
        <begin position="181"/>
        <end position="204"/>
    </location>
</feature>
<name>A0A410P2D9_VELA1</name>
<evidence type="ECO:0000256" key="3">
    <source>
        <dbReference type="ARBA" id="ARBA00022448"/>
    </source>
</evidence>
<evidence type="ECO:0000256" key="2">
    <source>
        <dbReference type="ARBA" id="ARBA00007783"/>
    </source>
</evidence>
<feature type="transmembrane region" description="Helical" evidence="8">
    <location>
        <begin position="293"/>
        <end position="313"/>
    </location>
</feature>
<keyword evidence="3" id="KW-0813">Transport</keyword>
<dbReference type="OrthoDB" id="9776218at2"/>
<dbReference type="GO" id="GO:0005886">
    <property type="term" value="C:plasma membrane"/>
    <property type="evidence" value="ECO:0007669"/>
    <property type="project" value="UniProtKB-SubCell"/>
</dbReference>
<keyword evidence="11" id="KW-1185">Reference proteome</keyword>
<comment type="subcellular location">
    <subcellularLocation>
        <location evidence="1">Cell membrane</location>
        <topology evidence="1">Multi-pass membrane protein</topology>
    </subcellularLocation>
</comment>
<gene>
    <name evidence="10" type="ORF">BU251_00760</name>
</gene>
<dbReference type="RefSeq" id="WP_128699005.1">
    <property type="nucleotide sequence ID" value="NZ_CP019384.1"/>
</dbReference>
<evidence type="ECO:0000313" key="10">
    <source>
        <dbReference type="EMBL" id="QAT16367.1"/>
    </source>
</evidence>
<keyword evidence="4" id="KW-1003">Cell membrane</keyword>
<dbReference type="PANTHER" id="PTHR30294">
    <property type="entry name" value="MEMBRANE COMPONENT OF ABC TRANSPORTER YHHJ-RELATED"/>
    <property type="match status" value="1"/>
</dbReference>
<feature type="domain" description="ABC transmembrane type-2" evidence="9">
    <location>
        <begin position="129"/>
        <end position="373"/>
    </location>
</feature>
<keyword evidence="7 8" id="KW-0472">Membrane</keyword>
<dbReference type="InterPro" id="IPR047817">
    <property type="entry name" value="ABC2_TM_bact-type"/>
</dbReference>
<evidence type="ECO:0000256" key="1">
    <source>
        <dbReference type="ARBA" id="ARBA00004651"/>
    </source>
</evidence>
<dbReference type="InterPro" id="IPR051449">
    <property type="entry name" value="ABC-2_transporter_component"/>
</dbReference>
<dbReference type="GO" id="GO:0140359">
    <property type="term" value="F:ABC-type transporter activity"/>
    <property type="evidence" value="ECO:0007669"/>
    <property type="project" value="InterPro"/>
</dbReference>
<evidence type="ECO:0000256" key="8">
    <source>
        <dbReference type="SAM" id="Phobius"/>
    </source>
</evidence>
<comment type="similarity">
    <text evidence="2">Belongs to the ABC-2 integral membrane protein family.</text>
</comment>
<evidence type="ECO:0000256" key="4">
    <source>
        <dbReference type="ARBA" id="ARBA00022475"/>
    </source>
</evidence>
<feature type="transmembrane region" description="Helical" evidence="8">
    <location>
        <begin position="319"/>
        <end position="340"/>
    </location>
</feature>
<evidence type="ECO:0000313" key="11">
    <source>
        <dbReference type="Proteomes" id="UP000287243"/>
    </source>
</evidence>
<feature type="transmembrane region" description="Helical" evidence="8">
    <location>
        <begin position="260"/>
        <end position="281"/>
    </location>
</feature>
<feature type="transmembrane region" description="Helical" evidence="8">
    <location>
        <begin position="230"/>
        <end position="254"/>
    </location>
</feature>
<evidence type="ECO:0000256" key="6">
    <source>
        <dbReference type="ARBA" id="ARBA00022989"/>
    </source>
</evidence>
<feature type="transmembrane region" description="Helical" evidence="8">
    <location>
        <begin position="21"/>
        <end position="41"/>
    </location>
</feature>
<dbReference type="Proteomes" id="UP000287243">
    <property type="component" value="Chromosome"/>
</dbReference>
<dbReference type="KEGG" id="vai:BU251_00760"/>
<dbReference type="InterPro" id="IPR013525">
    <property type="entry name" value="ABC2_TM"/>
</dbReference>
<accession>A0A410P2D9</accession>
<dbReference type="Pfam" id="PF12698">
    <property type="entry name" value="ABC2_membrane_3"/>
    <property type="match status" value="1"/>
</dbReference>
<feature type="transmembrane region" description="Helical" evidence="8">
    <location>
        <begin position="352"/>
        <end position="370"/>
    </location>
</feature>
<dbReference type="EMBL" id="CP019384">
    <property type="protein sequence ID" value="QAT16367.1"/>
    <property type="molecule type" value="Genomic_DNA"/>
</dbReference>
<keyword evidence="6 8" id="KW-1133">Transmembrane helix</keyword>
<evidence type="ECO:0000256" key="5">
    <source>
        <dbReference type="ARBA" id="ARBA00022692"/>
    </source>
</evidence>
<sequence>MWERAKSIFIKEFKQIFRDPRMKTIIFITPLIQIILFGYAANKDINFVPTAIFDRDNTKESRELLRDFTYSKYFVPKYFIDTEEAENLVLDKGQASLVIRIDRGYGRDLEAGKDAQIQLAYDGTDSNTAMVVMGYANTIMQDYQYNLLKQEALERGGIKYAPGVDLRDRAWFNGNLISRNYYLPGVIAIIVTMMSLLLSSMAIVKEKEIGTMEQLIVSPLRPIELILGKLLPFGIIALVQVVLITALGVLWFRIPLRGNSLLLLLTTCIYLFTTLGIGLFISTISSTQQESMMSVFLFYLPTVLLSGFAYPIANMPQAIQIFTYLNPLRYFMIIIRGIFLKGVGITVLWQQMVPLLFIGMCVIVLSTLQFKRKMG</sequence>
<evidence type="ECO:0000256" key="7">
    <source>
        <dbReference type="ARBA" id="ARBA00023136"/>
    </source>
</evidence>
<proteinExistence type="inferred from homology"/>
<dbReference type="AlphaFoldDB" id="A0A410P2D9"/>
<dbReference type="Gene3D" id="3.40.1710.10">
    <property type="entry name" value="abc type-2 transporter like domain"/>
    <property type="match status" value="1"/>
</dbReference>
<evidence type="ECO:0000259" key="9">
    <source>
        <dbReference type="PROSITE" id="PS51012"/>
    </source>
</evidence>
<keyword evidence="5 8" id="KW-0812">Transmembrane</keyword>
<dbReference type="PROSITE" id="PS51012">
    <property type="entry name" value="ABC_TM2"/>
    <property type="match status" value="1"/>
</dbReference>
<protein>
    <submittedName>
        <fullName evidence="10">ABC transporter permease</fullName>
    </submittedName>
</protein>
<reference evidence="10 11" key="1">
    <citation type="submission" date="2017-01" db="EMBL/GenBank/DDBJ databases">
        <title>First insights into the biology of 'candidatus Vampirococcus archaeovorus'.</title>
        <authorList>
            <person name="Kizina J."/>
            <person name="Jordan S."/>
            <person name="Stueber K."/>
            <person name="Reinhardt R."/>
            <person name="Harder J."/>
        </authorList>
    </citation>
    <scope>NUCLEOTIDE SEQUENCE [LARGE SCALE GENOMIC DNA]</scope>
    <source>
        <strain evidence="10 11">LiM</strain>
    </source>
</reference>